<dbReference type="AlphaFoldDB" id="A0A8X6UEK2"/>
<keyword evidence="1" id="KW-1133">Transmembrane helix</keyword>
<gene>
    <name evidence="2" type="primary">AVEN_175044_1</name>
    <name evidence="2" type="ORF">NPIL_669111</name>
</gene>
<keyword evidence="1" id="KW-0472">Membrane</keyword>
<feature type="transmembrane region" description="Helical" evidence="1">
    <location>
        <begin position="9"/>
        <end position="27"/>
    </location>
</feature>
<sequence length="115" mass="12999">MHPSFLRHWGILFIVAGLAIIAISIYVSYIYSLVGLTEVAPGIFTIYLGAHLLKLSDERQEDMPESVSSKDGRISPFYYELEPSLVPFRALPPLPKDIGRIYDPVVMDKFMLKNV</sequence>
<evidence type="ECO:0000313" key="2">
    <source>
        <dbReference type="EMBL" id="GFU24386.1"/>
    </source>
</evidence>
<organism evidence="2 3">
    <name type="scientific">Nephila pilipes</name>
    <name type="common">Giant wood spider</name>
    <name type="synonym">Nephila maculata</name>
    <dbReference type="NCBI Taxonomy" id="299642"/>
    <lineage>
        <taxon>Eukaryota</taxon>
        <taxon>Metazoa</taxon>
        <taxon>Ecdysozoa</taxon>
        <taxon>Arthropoda</taxon>
        <taxon>Chelicerata</taxon>
        <taxon>Arachnida</taxon>
        <taxon>Araneae</taxon>
        <taxon>Araneomorphae</taxon>
        <taxon>Entelegynae</taxon>
        <taxon>Araneoidea</taxon>
        <taxon>Nephilidae</taxon>
        <taxon>Nephila</taxon>
    </lineage>
</organism>
<dbReference type="EMBL" id="BMAW01032179">
    <property type="protein sequence ID" value="GFU24386.1"/>
    <property type="molecule type" value="Genomic_DNA"/>
</dbReference>
<comment type="caution">
    <text evidence="2">The sequence shown here is derived from an EMBL/GenBank/DDBJ whole genome shotgun (WGS) entry which is preliminary data.</text>
</comment>
<keyword evidence="3" id="KW-1185">Reference proteome</keyword>
<reference evidence="2" key="1">
    <citation type="submission" date="2020-08" db="EMBL/GenBank/DDBJ databases">
        <title>Multicomponent nature underlies the extraordinary mechanical properties of spider dragline silk.</title>
        <authorList>
            <person name="Kono N."/>
            <person name="Nakamura H."/>
            <person name="Mori M."/>
            <person name="Yoshida Y."/>
            <person name="Ohtoshi R."/>
            <person name="Malay A.D."/>
            <person name="Moran D.A.P."/>
            <person name="Tomita M."/>
            <person name="Numata K."/>
            <person name="Arakawa K."/>
        </authorList>
    </citation>
    <scope>NUCLEOTIDE SEQUENCE</scope>
</reference>
<proteinExistence type="predicted"/>
<name>A0A8X6UEK2_NEPPI</name>
<evidence type="ECO:0000313" key="3">
    <source>
        <dbReference type="Proteomes" id="UP000887013"/>
    </source>
</evidence>
<dbReference type="Proteomes" id="UP000887013">
    <property type="component" value="Unassembled WGS sequence"/>
</dbReference>
<evidence type="ECO:0000256" key="1">
    <source>
        <dbReference type="SAM" id="Phobius"/>
    </source>
</evidence>
<dbReference type="OrthoDB" id="6446255at2759"/>
<protein>
    <submittedName>
        <fullName evidence="2">Uncharacterized protein</fullName>
    </submittedName>
</protein>
<feature type="transmembrane region" description="Helical" evidence="1">
    <location>
        <begin position="33"/>
        <end position="53"/>
    </location>
</feature>
<accession>A0A8X6UEK2</accession>
<keyword evidence="1" id="KW-0812">Transmembrane</keyword>